<dbReference type="SUPFAM" id="SSF82549">
    <property type="entry name" value="DAK1/DegV-like"/>
    <property type="match status" value="1"/>
</dbReference>
<gene>
    <name evidence="2" type="ORF">AB0C36_38890</name>
</gene>
<dbReference type="Proteomes" id="UP001551482">
    <property type="component" value="Unassembled WGS sequence"/>
</dbReference>
<protein>
    <submittedName>
        <fullName evidence="2">DegV family protein</fullName>
    </submittedName>
</protein>
<dbReference type="PANTHER" id="PTHR33434">
    <property type="entry name" value="DEGV DOMAIN-CONTAINING PROTEIN DR_1986-RELATED"/>
    <property type="match status" value="1"/>
</dbReference>
<reference evidence="2 3" key="1">
    <citation type="submission" date="2024-06" db="EMBL/GenBank/DDBJ databases">
        <title>The Natural Products Discovery Center: Release of the First 8490 Sequenced Strains for Exploring Actinobacteria Biosynthetic Diversity.</title>
        <authorList>
            <person name="Kalkreuter E."/>
            <person name="Kautsar S.A."/>
            <person name="Yang D."/>
            <person name="Bader C.D."/>
            <person name="Teijaro C.N."/>
            <person name="Fluegel L."/>
            <person name="Davis C.M."/>
            <person name="Simpson J.R."/>
            <person name="Lauterbach L."/>
            <person name="Steele A.D."/>
            <person name="Gui C."/>
            <person name="Meng S."/>
            <person name="Li G."/>
            <person name="Viehrig K."/>
            <person name="Ye F."/>
            <person name="Su P."/>
            <person name="Kiefer A.F."/>
            <person name="Nichols A."/>
            <person name="Cepeda A.J."/>
            <person name="Yan W."/>
            <person name="Fan B."/>
            <person name="Jiang Y."/>
            <person name="Adhikari A."/>
            <person name="Zheng C.-J."/>
            <person name="Schuster L."/>
            <person name="Cowan T.M."/>
            <person name="Smanski M.J."/>
            <person name="Chevrette M.G."/>
            <person name="De Carvalho L.P.S."/>
            <person name="Shen B."/>
        </authorList>
    </citation>
    <scope>NUCLEOTIDE SEQUENCE [LARGE SCALE GENOMIC DNA]</scope>
    <source>
        <strain evidence="2 3">NPDC048946</strain>
    </source>
</reference>
<accession>A0ABV3DUM4</accession>
<dbReference type="InterPro" id="IPR050270">
    <property type="entry name" value="DegV_domain_contain"/>
</dbReference>
<evidence type="ECO:0000313" key="3">
    <source>
        <dbReference type="Proteomes" id="UP001551482"/>
    </source>
</evidence>
<dbReference type="NCBIfam" id="TIGR00762">
    <property type="entry name" value="DegV"/>
    <property type="match status" value="1"/>
</dbReference>
<dbReference type="Gene3D" id="3.30.1180.10">
    <property type="match status" value="1"/>
</dbReference>
<dbReference type="Gene3D" id="3.40.50.10170">
    <property type="match status" value="1"/>
</dbReference>
<dbReference type="Pfam" id="PF02645">
    <property type="entry name" value="DegV"/>
    <property type="match status" value="1"/>
</dbReference>
<dbReference type="InterPro" id="IPR043168">
    <property type="entry name" value="DegV_C"/>
</dbReference>
<dbReference type="PANTHER" id="PTHR33434:SF2">
    <property type="entry name" value="FATTY ACID-BINDING PROTEIN TM_1468"/>
    <property type="match status" value="1"/>
</dbReference>
<name>A0ABV3DUM4_9ACTN</name>
<dbReference type="RefSeq" id="WP_358363559.1">
    <property type="nucleotide sequence ID" value="NZ_JBEZFP010000176.1"/>
</dbReference>
<dbReference type="EMBL" id="JBEZFP010000176">
    <property type="protein sequence ID" value="MEU8139453.1"/>
    <property type="molecule type" value="Genomic_DNA"/>
</dbReference>
<evidence type="ECO:0000256" key="1">
    <source>
        <dbReference type="ARBA" id="ARBA00023121"/>
    </source>
</evidence>
<evidence type="ECO:0000313" key="2">
    <source>
        <dbReference type="EMBL" id="MEU8139453.1"/>
    </source>
</evidence>
<sequence>MTTEVAIVTDSTAYLPDAVVEQHGIVVVPLKVVLRGRPLDEGTEATPAGLAEALRQKRVVTTSRPSPETFAETYRRVAEGGAREIVSVHLSAELSGTYEAALLAARESPVPVRVVDSRTLAMAMGFPVLTAAEAAADGASAEDAATAAEKRAGATSGFFYVDTLEYLRRGGRIGAAAALMGAALAVKPLLHVSDGRVAPLEKVRTSARAISRLEEIALEAAGEGRVDVAVHHLASPDRAEALAGRLRERLPQLGELYVSEVGAVIGAHAGPGLLAVVVSPK</sequence>
<keyword evidence="3" id="KW-1185">Reference proteome</keyword>
<comment type="caution">
    <text evidence="2">The sequence shown here is derived from an EMBL/GenBank/DDBJ whole genome shotgun (WGS) entry which is preliminary data.</text>
</comment>
<proteinExistence type="predicted"/>
<dbReference type="InterPro" id="IPR003797">
    <property type="entry name" value="DegV"/>
</dbReference>
<dbReference type="PROSITE" id="PS51482">
    <property type="entry name" value="DEGV"/>
    <property type="match status" value="1"/>
</dbReference>
<organism evidence="2 3">
    <name type="scientific">Streptodolium elevatio</name>
    <dbReference type="NCBI Taxonomy" id="3157996"/>
    <lineage>
        <taxon>Bacteria</taxon>
        <taxon>Bacillati</taxon>
        <taxon>Actinomycetota</taxon>
        <taxon>Actinomycetes</taxon>
        <taxon>Kitasatosporales</taxon>
        <taxon>Streptomycetaceae</taxon>
        <taxon>Streptodolium</taxon>
    </lineage>
</organism>
<keyword evidence="1" id="KW-0446">Lipid-binding</keyword>